<dbReference type="GeneID" id="95404567"/>
<proteinExistence type="predicted"/>
<sequence>MNKKRAISLGNLVFLIPVILLSVFMWNDYKRYIDEYQPSFERIYMLDEGKKLIGLAKHPVGEQYDVYLFDPDKENLITDTTIHTNFQAGLGPATYQQDGIIIPTYDDSYGLQINYFHSTGKVEELAQGTMHLPPSWSSNVYAWRGRLIVAGESPNSEWYIAQVKDGKLNKVNLGEKDQLPSRPVRIDEVHGSFENDQAVPVFTVDLKDDRTAFVSGILDKNGDLSVLLQNKDEGTFAAQDRAGARFAKVFGFNNAKLVRENGNYPEEASFYNANENHWGAAVPTPKPVYQASVFLLNDEEVLIAGSTVEDELNGSVIGYVLNEKSGQFQDASALLEQLSYENLKNSDTEFYKNLGSDVLYYRGGDRTAGYVEMELQEAKVLSSDQVEKWLLTEAENKVSIQSFWNYYKQGGAIVINWSVWVFIILLTFLSVAVAPRMLAGSRMKKMRDGQHIQGRIIDMEESGLYVNEQPQVRFIVQFEDEGRMKEVEIKQVISYLSPIQIGDTVMISYDRKKHKAVFITEEDLKHAAQSSKPVIIENAILTRIEPHGKVNRGQALKLYFTAEGRDYTVPVVQPFGFEYRTGERAKLILIQGMARIFRYGGNGSTVKETDQLSLQGEVIHVQKMPIIIENKQLMLLEVMISRGADRIRKANSLFVPENLSVNVGAVIPVNMQKEDFQRETRLLQGKQGAAKVLSVHYDGTQGERPLAMITAEIDGITYHIKQTIEPVYGVVVGDELWIAYDEGTQEGIIINYSS</sequence>
<keyword evidence="1" id="KW-0812">Transmembrane</keyword>
<dbReference type="EMBL" id="JAGGKI010000005">
    <property type="protein sequence ID" value="MBP1893477.1"/>
    <property type="molecule type" value="Genomic_DNA"/>
</dbReference>
<dbReference type="RefSeq" id="WP_007127798.1">
    <property type="nucleotide sequence ID" value="NZ_CP139098.1"/>
</dbReference>
<protein>
    <submittedName>
        <fullName evidence="2">Uncharacterized protein</fullName>
    </submittedName>
</protein>
<dbReference type="Proteomes" id="UP000706926">
    <property type="component" value="Unassembled WGS sequence"/>
</dbReference>
<keyword evidence="1" id="KW-0472">Membrane</keyword>
<gene>
    <name evidence="2" type="ORF">J2Z18_002579</name>
</gene>
<evidence type="ECO:0000256" key="1">
    <source>
        <dbReference type="SAM" id="Phobius"/>
    </source>
</evidence>
<keyword evidence="3" id="KW-1185">Reference proteome</keyword>
<accession>A0ABS4FBQ2</accession>
<comment type="caution">
    <text evidence="2">The sequence shown here is derived from an EMBL/GenBank/DDBJ whole genome shotgun (WGS) entry which is preliminary data.</text>
</comment>
<reference evidence="2 3" key="1">
    <citation type="submission" date="2021-03" db="EMBL/GenBank/DDBJ databases">
        <title>Genomic Encyclopedia of Type Strains, Phase IV (KMG-IV): sequencing the most valuable type-strain genomes for metagenomic binning, comparative biology and taxonomic classification.</title>
        <authorList>
            <person name="Goeker M."/>
        </authorList>
    </citation>
    <scope>NUCLEOTIDE SEQUENCE [LARGE SCALE GENOMIC DNA]</scope>
    <source>
        <strain evidence="2 3">DSM 15596</strain>
    </source>
</reference>
<keyword evidence="1" id="KW-1133">Transmembrane helix</keyword>
<name>A0ABS4FBQ2_9BACL</name>
<evidence type="ECO:0000313" key="2">
    <source>
        <dbReference type="EMBL" id="MBP1893477.1"/>
    </source>
</evidence>
<feature type="transmembrane region" description="Helical" evidence="1">
    <location>
        <begin position="7"/>
        <end position="26"/>
    </location>
</feature>
<organism evidence="2 3">
    <name type="scientific">Paenibacillus lactis</name>
    <dbReference type="NCBI Taxonomy" id="228574"/>
    <lineage>
        <taxon>Bacteria</taxon>
        <taxon>Bacillati</taxon>
        <taxon>Bacillota</taxon>
        <taxon>Bacilli</taxon>
        <taxon>Bacillales</taxon>
        <taxon>Paenibacillaceae</taxon>
        <taxon>Paenibacillus</taxon>
    </lineage>
</organism>
<feature type="transmembrane region" description="Helical" evidence="1">
    <location>
        <begin position="417"/>
        <end position="438"/>
    </location>
</feature>
<evidence type="ECO:0000313" key="3">
    <source>
        <dbReference type="Proteomes" id="UP000706926"/>
    </source>
</evidence>